<dbReference type="InterPro" id="IPR013320">
    <property type="entry name" value="ConA-like_dom_sf"/>
</dbReference>
<dbReference type="STRING" id="1124188.SAMN05444377_1025"/>
<dbReference type="Gene3D" id="2.60.120.200">
    <property type="match status" value="1"/>
</dbReference>
<proteinExistence type="predicted"/>
<dbReference type="SUPFAM" id="SSF49899">
    <property type="entry name" value="Concanavalin A-like lectins/glucanases"/>
    <property type="match status" value="1"/>
</dbReference>
<gene>
    <name evidence="1" type="ORF">SAMN05444377_1025</name>
</gene>
<reference evidence="1 2" key="1">
    <citation type="submission" date="2016-11" db="EMBL/GenBank/DDBJ databases">
        <authorList>
            <person name="Jaros S."/>
            <person name="Januszkiewicz K."/>
            <person name="Wedrychowicz H."/>
        </authorList>
    </citation>
    <scope>NUCLEOTIDE SEQUENCE [LARGE SCALE GENOMIC DNA]</scope>
    <source>
        <strain evidence="1 2">DSM 25660</strain>
    </source>
</reference>
<dbReference type="AlphaFoldDB" id="A0A1M4XCW6"/>
<keyword evidence="2" id="KW-1185">Reference proteome</keyword>
<dbReference type="GO" id="GO:0005975">
    <property type="term" value="P:carbohydrate metabolic process"/>
    <property type="evidence" value="ECO:0007669"/>
    <property type="project" value="UniProtKB-ARBA"/>
</dbReference>
<evidence type="ECO:0000313" key="2">
    <source>
        <dbReference type="Proteomes" id="UP000184147"/>
    </source>
</evidence>
<dbReference type="GO" id="GO:0004553">
    <property type="term" value="F:hydrolase activity, hydrolyzing O-glycosyl compounds"/>
    <property type="evidence" value="ECO:0007669"/>
    <property type="project" value="UniProtKB-ARBA"/>
</dbReference>
<dbReference type="RefSeq" id="WP_073361221.1">
    <property type="nucleotide sequence ID" value="NZ_FQVQ01000002.1"/>
</dbReference>
<sequence length="1236" mass="130797">MKTMITQNQIFRPAFTNTRFLKQAFLLLALLFCVSISWGQIAQRGTATTNASNLSGSNRTLSIARPAGVVAGDVLIATIVQNETDNDNGGLSANTASGWILVSSGLVRSDGTANGDNAWFGTILYRIADGTEGANFSFAMPNDRADMAIGSIVAFSGVATNALRPNGTAGGPFDVVPGTFNNQNSATPTATGTTVSSANAAVLMISMINNDRTFSNWSNSRTELFDHNTTLTDDASVGAAWNACVLSGATGDGTVTLSGSDRSSSILLVLRRAAPFTVGSASSSPTLCLNATMPSITHSTQGATGIGTATGLPAGVTATWSSNTITISGTPTVAGTFNYSIPLIGGCSSVVATGTIRINPSPTQVTAVASVPNPLCLGQSVNLIASANSNSSTSVTVLNENFNSATNNWTTTNTSTLGNPALAAWTLRSSGYDNTFDVFTSPDNSQFYLSDSDAQGVGSITATTLQSPTFSTVGLAAATLSFQHYYRFNGTEAAVVQIFTNGNWVDLVTYSSTQGAANNFTTATLNLNAYLNQSNLAIRFKYDASWDWYWAIDNVVINGTLSSAPEATYAWTSNPAGFTSNVKNPTGLTPSVTTTYTVTATNSFGCSSTAEVTVVVIEPVNYTSVTADANDLLANQTTTLRVNGLTGTNANASWYSAPNGNGDFLGTGAVLPNMGPGKYYVQITGDCGTPSEESIEVLGNSNWTGAINTLWNVPGNWAENVVPNAYCKVSIGTAKTAEIIATNGTAYNVVVSGTGVLTVRAGRNLTVTNQISTTAATNFIVESNANLVQINAVTNATPITVRRRSSALKRLDYIMWSAPVTGQNLLGFSPLTSVSPTSRFYSYNTTTNFFNSITAPASVTMERARGYLIRVPNNHPTWATIWNGQFVGVPHNGTISMPLTNSADPTKRFNMIGNPYPSTISLEKFLDANQNNIRGTVYFWRKTNGAPHNSYWAISKFGHSSNGEGVNPNGVIQVGQGFIVEARENATEVVFNNDMRILNNANQMFRAGENATQSVSNDRYWLKMTNTNGAFSQIMVGYFAEATNGLDTEIDAKQIADGTILLSSTIGSEGFAIQGRQAPFMPTDVVPLSYTVEAAGSYTIALDGIEGVFEADTAVYLKDNETGAMHLLNEGGYTFTTALGSFANRFEIQYQTLLNTPTITDTPGVKVQLNKGQLMIQSQEEALQSVEVFDLNGRKLHASGTVEGFQHTVNHLPTNAILIVKGVFANGQKWVKKLGN</sequence>
<protein>
    <recommendedName>
        <fullName evidence="3">Ig-like domain-containing protein</fullName>
    </recommendedName>
</protein>
<evidence type="ECO:0008006" key="3">
    <source>
        <dbReference type="Google" id="ProtNLM"/>
    </source>
</evidence>
<organism evidence="1 2">
    <name type="scientific">Flavobacterium fontis</name>
    <dbReference type="NCBI Taxonomy" id="1124188"/>
    <lineage>
        <taxon>Bacteria</taxon>
        <taxon>Pseudomonadati</taxon>
        <taxon>Bacteroidota</taxon>
        <taxon>Flavobacteriia</taxon>
        <taxon>Flavobacteriales</taxon>
        <taxon>Flavobacteriaceae</taxon>
        <taxon>Flavobacterium</taxon>
    </lineage>
</organism>
<dbReference type="Proteomes" id="UP000184147">
    <property type="component" value="Unassembled WGS sequence"/>
</dbReference>
<evidence type="ECO:0000313" key="1">
    <source>
        <dbReference type="EMBL" id="SHE91265.1"/>
    </source>
</evidence>
<name>A0A1M4XCW6_9FLAO</name>
<dbReference type="OrthoDB" id="1652165at2"/>
<accession>A0A1M4XCW6</accession>
<dbReference type="EMBL" id="FQVQ01000002">
    <property type="protein sequence ID" value="SHE91265.1"/>
    <property type="molecule type" value="Genomic_DNA"/>
</dbReference>